<dbReference type="FunFam" id="4.10.1000.10:FF:000003">
    <property type="entry name" value="Zinc finger CCCH domain-containing protein"/>
    <property type="match status" value="2"/>
</dbReference>
<reference evidence="8 9" key="1">
    <citation type="journal article" date="2013" name="Proc. Natl. Acad. Sci. U.S.A.">
        <title>Fine-scale variation in meiotic recombination in Mimulus inferred from population shotgun sequencing.</title>
        <authorList>
            <person name="Hellsten U."/>
            <person name="Wright K.M."/>
            <person name="Jenkins J."/>
            <person name="Shu S."/>
            <person name="Yuan Y."/>
            <person name="Wessler S.R."/>
            <person name="Schmutz J."/>
            <person name="Willis J.H."/>
            <person name="Rokhsar D.S."/>
        </authorList>
    </citation>
    <scope>NUCLEOTIDE SEQUENCE [LARGE SCALE GENOMIC DNA]</scope>
    <source>
        <strain evidence="9">cv. DUN x IM62</strain>
    </source>
</reference>
<keyword evidence="3 5" id="KW-0863">Zinc-finger</keyword>
<evidence type="ECO:0000256" key="2">
    <source>
        <dbReference type="ARBA" id="ARBA00022737"/>
    </source>
</evidence>
<dbReference type="PhylomeDB" id="A0A022Q0W1"/>
<dbReference type="PANTHER" id="PTHR12547">
    <property type="entry name" value="CCCH ZINC FINGER/TIS11-RELATED"/>
    <property type="match status" value="1"/>
</dbReference>
<feature type="zinc finger region" description="C3H1-type" evidence="5">
    <location>
        <begin position="166"/>
        <end position="194"/>
    </location>
</feature>
<feature type="compositionally biased region" description="Pro residues" evidence="6">
    <location>
        <begin position="1"/>
        <end position="18"/>
    </location>
</feature>
<dbReference type="EMBL" id="KI632259">
    <property type="protein sequence ID" value="EYU20783.1"/>
    <property type="molecule type" value="Genomic_DNA"/>
</dbReference>
<organism evidence="8 9">
    <name type="scientific">Erythranthe guttata</name>
    <name type="common">Yellow monkey flower</name>
    <name type="synonym">Mimulus guttatus</name>
    <dbReference type="NCBI Taxonomy" id="4155"/>
    <lineage>
        <taxon>Eukaryota</taxon>
        <taxon>Viridiplantae</taxon>
        <taxon>Streptophyta</taxon>
        <taxon>Embryophyta</taxon>
        <taxon>Tracheophyta</taxon>
        <taxon>Spermatophyta</taxon>
        <taxon>Magnoliopsida</taxon>
        <taxon>eudicotyledons</taxon>
        <taxon>Gunneridae</taxon>
        <taxon>Pentapetalae</taxon>
        <taxon>asterids</taxon>
        <taxon>lamiids</taxon>
        <taxon>Lamiales</taxon>
        <taxon>Phrymaceae</taxon>
        <taxon>Erythranthe</taxon>
    </lineage>
</organism>
<dbReference type="Proteomes" id="UP000030748">
    <property type="component" value="Unassembled WGS sequence"/>
</dbReference>
<dbReference type="Pfam" id="PF25427">
    <property type="entry name" value="zf-CCCH_UNK"/>
    <property type="match status" value="1"/>
</dbReference>
<sequence>MSYPDPTPPTYPFIPPPFAAGDGGAPAAGFWPGFWTGNNDQQHQQQQQQQPDLMSQFDRPPYKRPRIAEKPSNFPPPVQQTNPRMNPPNIPVNKGTSHIFFKTRICSKFNEGKCENGDQCSFAHGPEDLRQPPPNWQELIREKDRASMNNASSFGGNGGDDRRTMIHRMKICKKFYNGEECPYGDKCNFLHERPLSPPVRKFRPDDMPEQRESSVINVGITWDASRGNVGADVDHNKVFWKTRMCSKWEMGQCPFGDRCHYAHGQSELKSHVSVSDSVHFEPAKEAVSIPRKPVPVSAFTAAPANNLVAAIPSSNGDEESKKLSKWKLTKKINRIYADWLDDMTPPHNSPTQEDI</sequence>
<feature type="zinc finger region" description="C3H1-type" evidence="5">
    <location>
        <begin position="239"/>
        <end position="266"/>
    </location>
</feature>
<evidence type="ECO:0000259" key="7">
    <source>
        <dbReference type="PROSITE" id="PS50103"/>
    </source>
</evidence>
<protein>
    <recommendedName>
        <fullName evidence="7">C3H1-type domain-containing protein</fullName>
    </recommendedName>
</protein>
<evidence type="ECO:0000256" key="6">
    <source>
        <dbReference type="SAM" id="MobiDB-lite"/>
    </source>
</evidence>
<feature type="domain" description="C3H1-type" evidence="7">
    <location>
        <begin position="100"/>
        <end position="127"/>
    </location>
</feature>
<keyword evidence="9" id="KW-1185">Reference proteome</keyword>
<dbReference type="OMA" id="HGVEDMR"/>
<dbReference type="InterPro" id="IPR036855">
    <property type="entry name" value="Znf_CCCH_sf"/>
</dbReference>
<dbReference type="GO" id="GO:0003729">
    <property type="term" value="F:mRNA binding"/>
    <property type="evidence" value="ECO:0007669"/>
    <property type="project" value="InterPro"/>
</dbReference>
<dbReference type="InterPro" id="IPR041367">
    <property type="entry name" value="Znf-CCCH_4"/>
</dbReference>
<dbReference type="OrthoDB" id="883026at2759"/>
<feature type="zinc finger region" description="C3H1-type" evidence="5">
    <location>
        <begin position="100"/>
        <end position="127"/>
    </location>
</feature>
<evidence type="ECO:0000256" key="4">
    <source>
        <dbReference type="ARBA" id="ARBA00022833"/>
    </source>
</evidence>
<dbReference type="KEGG" id="egt:105976661"/>
<evidence type="ECO:0000256" key="5">
    <source>
        <dbReference type="PROSITE-ProRule" id="PRU00723"/>
    </source>
</evidence>
<proteinExistence type="predicted"/>
<feature type="domain" description="C3H1-type" evidence="7">
    <location>
        <begin position="166"/>
        <end position="194"/>
    </location>
</feature>
<name>A0A022Q0W1_ERYGU</name>
<dbReference type="SUPFAM" id="SSF90229">
    <property type="entry name" value="CCCH zinc finger"/>
    <property type="match status" value="3"/>
</dbReference>
<evidence type="ECO:0000256" key="1">
    <source>
        <dbReference type="ARBA" id="ARBA00022723"/>
    </source>
</evidence>
<feature type="compositionally biased region" description="Low complexity" evidence="6">
    <location>
        <begin position="41"/>
        <end position="50"/>
    </location>
</feature>
<keyword evidence="1 5" id="KW-0479">Metal-binding</keyword>
<feature type="domain" description="C3H1-type" evidence="7">
    <location>
        <begin position="239"/>
        <end position="266"/>
    </location>
</feature>
<dbReference type="eggNOG" id="KOG1677">
    <property type="taxonomic scope" value="Eukaryota"/>
</dbReference>
<accession>A0A022Q0W1</accession>
<dbReference type="InterPro" id="IPR045877">
    <property type="entry name" value="ZFP36-like"/>
</dbReference>
<evidence type="ECO:0000313" key="8">
    <source>
        <dbReference type="EMBL" id="EYU20783.1"/>
    </source>
</evidence>
<dbReference type="GO" id="GO:0010468">
    <property type="term" value="P:regulation of gene expression"/>
    <property type="evidence" value="ECO:0007669"/>
    <property type="project" value="UniProtKB-ARBA"/>
</dbReference>
<dbReference type="Gene3D" id="4.10.1000.10">
    <property type="entry name" value="Zinc finger, CCCH-type"/>
    <property type="match status" value="3"/>
</dbReference>
<dbReference type="PANTHER" id="PTHR12547:SF121">
    <property type="entry name" value="ZINC FINGER CCCH DOMAIN-CONTAINING PROTEIN 39"/>
    <property type="match status" value="1"/>
</dbReference>
<dbReference type="PROSITE" id="PS50103">
    <property type="entry name" value="ZF_C3H1"/>
    <property type="match status" value="3"/>
</dbReference>
<dbReference type="AlphaFoldDB" id="A0A022Q0W1"/>
<dbReference type="STRING" id="4155.A0A022Q0W1"/>
<dbReference type="Pfam" id="PF18044">
    <property type="entry name" value="zf-CCCH_4"/>
    <property type="match status" value="1"/>
</dbReference>
<dbReference type="InterPro" id="IPR000571">
    <property type="entry name" value="Znf_CCCH"/>
</dbReference>
<evidence type="ECO:0000256" key="3">
    <source>
        <dbReference type="ARBA" id="ARBA00022771"/>
    </source>
</evidence>
<dbReference type="GO" id="GO:0008270">
    <property type="term" value="F:zinc ion binding"/>
    <property type="evidence" value="ECO:0007669"/>
    <property type="project" value="UniProtKB-KW"/>
</dbReference>
<gene>
    <name evidence="8" type="ORF">MIMGU_mgv1a009040mg</name>
</gene>
<dbReference type="SMART" id="SM00356">
    <property type="entry name" value="ZnF_C3H1"/>
    <property type="match status" value="3"/>
</dbReference>
<dbReference type="Pfam" id="PF00642">
    <property type="entry name" value="zf-CCCH"/>
    <property type="match status" value="1"/>
</dbReference>
<keyword evidence="2" id="KW-0677">Repeat</keyword>
<keyword evidence="4 5" id="KW-0862">Zinc</keyword>
<dbReference type="GO" id="GO:0051252">
    <property type="term" value="P:regulation of RNA metabolic process"/>
    <property type="evidence" value="ECO:0007669"/>
    <property type="project" value="UniProtKB-ARBA"/>
</dbReference>
<feature type="region of interest" description="Disordered" evidence="6">
    <location>
        <begin position="1"/>
        <end position="92"/>
    </location>
</feature>
<evidence type="ECO:0000313" key="9">
    <source>
        <dbReference type="Proteomes" id="UP000030748"/>
    </source>
</evidence>